<name>A0A7D4BPJ0_9BACL</name>
<feature type="domain" description="ABC3 transporter permease C-terminal" evidence="8">
    <location>
        <begin position="291"/>
        <end position="416"/>
    </location>
</feature>
<comment type="similarity">
    <text evidence="6">Belongs to the ABC-4 integral membrane protein family.</text>
</comment>
<keyword evidence="4 7" id="KW-1133">Transmembrane helix</keyword>
<evidence type="ECO:0000256" key="5">
    <source>
        <dbReference type="ARBA" id="ARBA00023136"/>
    </source>
</evidence>
<evidence type="ECO:0000313" key="11">
    <source>
        <dbReference type="Proteomes" id="UP000503088"/>
    </source>
</evidence>
<proteinExistence type="inferred from homology"/>
<evidence type="ECO:0000259" key="8">
    <source>
        <dbReference type="Pfam" id="PF02687"/>
    </source>
</evidence>
<evidence type="ECO:0000256" key="4">
    <source>
        <dbReference type="ARBA" id="ARBA00022989"/>
    </source>
</evidence>
<accession>A0A7D4BPJ0</accession>
<keyword evidence="3 7" id="KW-0812">Transmembrane</keyword>
<dbReference type="Pfam" id="PF12704">
    <property type="entry name" value="MacB_PCD"/>
    <property type="match status" value="1"/>
</dbReference>
<dbReference type="InterPro" id="IPR050250">
    <property type="entry name" value="Macrolide_Exporter_MacB"/>
</dbReference>
<dbReference type="AlphaFoldDB" id="A0A7D4BPJ0"/>
<dbReference type="Pfam" id="PF02687">
    <property type="entry name" value="FtsX"/>
    <property type="match status" value="2"/>
</dbReference>
<keyword evidence="2" id="KW-1003">Cell membrane</keyword>
<organism evidence="10 11">
    <name type="scientific">Kroppenstedtia pulmonis</name>
    <dbReference type="NCBI Taxonomy" id="1380685"/>
    <lineage>
        <taxon>Bacteria</taxon>
        <taxon>Bacillati</taxon>
        <taxon>Bacillota</taxon>
        <taxon>Bacilli</taxon>
        <taxon>Bacillales</taxon>
        <taxon>Thermoactinomycetaceae</taxon>
        <taxon>Kroppenstedtia</taxon>
    </lineage>
</organism>
<feature type="transmembrane region" description="Helical" evidence="7">
    <location>
        <begin position="777"/>
        <end position="805"/>
    </location>
</feature>
<feature type="transmembrane region" description="Helical" evidence="7">
    <location>
        <begin position="445"/>
        <end position="463"/>
    </location>
</feature>
<dbReference type="RefSeq" id="WP_173221532.1">
    <property type="nucleotide sequence ID" value="NZ_CP048104.1"/>
</dbReference>
<feature type="domain" description="MacB-like periplasmic core" evidence="9">
    <location>
        <begin position="42"/>
        <end position="209"/>
    </location>
</feature>
<dbReference type="GO" id="GO:0005886">
    <property type="term" value="C:plasma membrane"/>
    <property type="evidence" value="ECO:0007669"/>
    <property type="project" value="UniProtKB-SubCell"/>
</dbReference>
<feature type="domain" description="ABC3 transporter permease C-terminal" evidence="8">
    <location>
        <begin position="785"/>
        <end position="900"/>
    </location>
</feature>
<evidence type="ECO:0000256" key="1">
    <source>
        <dbReference type="ARBA" id="ARBA00004651"/>
    </source>
</evidence>
<dbReference type="EMBL" id="CP048104">
    <property type="protein sequence ID" value="QKG84131.1"/>
    <property type="molecule type" value="Genomic_DNA"/>
</dbReference>
<comment type="subcellular location">
    <subcellularLocation>
        <location evidence="1">Cell membrane</location>
        <topology evidence="1">Multi-pass membrane protein</topology>
    </subcellularLocation>
</comment>
<keyword evidence="11" id="KW-1185">Reference proteome</keyword>
<keyword evidence="5 7" id="KW-0472">Membrane</keyword>
<feature type="transmembrane region" description="Helical" evidence="7">
    <location>
        <begin position="285"/>
        <end position="308"/>
    </location>
</feature>
<evidence type="ECO:0000256" key="2">
    <source>
        <dbReference type="ARBA" id="ARBA00022475"/>
    </source>
</evidence>
<gene>
    <name evidence="10" type="ORF">GXN76_06340</name>
</gene>
<dbReference type="InterPro" id="IPR025857">
    <property type="entry name" value="MacB_PCD"/>
</dbReference>
<dbReference type="PANTHER" id="PTHR30572:SF4">
    <property type="entry name" value="ABC TRANSPORTER PERMEASE YTRF"/>
    <property type="match status" value="1"/>
</dbReference>
<evidence type="ECO:0000256" key="7">
    <source>
        <dbReference type="SAM" id="Phobius"/>
    </source>
</evidence>
<dbReference type="GO" id="GO:0022857">
    <property type="term" value="F:transmembrane transporter activity"/>
    <property type="evidence" value="ECO:0007669"/>
    <property type="project" value="TreeGrafter"/>
</dbReference>
<evidence type="ECO:0000259" key="9">
    <source>
        <dbReference type="Pfam" id="PF12704"/>
    </source>
</evidence>
<evidence type="ECO:0000256" key="6">
    <source>
        <dbReference type="ARBA" id="ARBA00038076"/>
    </source>
</evidence>
<dbReference type="KEGG" id="kpul:GXN76_06340"/>
<dbReference type="InterPro" id="IPR003838">
    <property type="entry name" value="ABC3_permease_C"/>
</dbReference>
<reference evidence="10 11" key="1">
    <citation type="submission" date="2020-01" db="EMBL/GenBank/DDBJ databases">
        <authorList>
            <person name="Gulvik C.A."/>
            <person name="Batra D.G."/>
        </authorList>
    </citation>
    <scope>NUCLEOTIDE SEQUENCE [LARGE SCALE GENOMIC DNA]</scope>
    <source>
        <strain evidence="10 11">W9323</strain>
    </source>
</reference>
<feature type="transmembrane region" description="Helical" evidence="7">
    <location>
        <begin position="42"/>
        <end position="62"/>
    </location>
</feature>
<feature type="transmembrane region" description="Helical" evidence="7">
    <location>
        <begin position="475"/>
        <end position="497"/>
    </location>
</feature>
<feature type="transmembrane region" description="Helical" evidence="7">
    <location>
        <begin position="534"/>
        <end position="557"/>
    </location>
</feature>
<dbReference type="PANTHER" id="PTHR30572">
    <property type="entry name" value="MEMBRANE COMPONENT OF TRANSPORTER-RELATED"/>
    <property type="match status" value="1"/>
</dbReference>
<evidence type="ECO:0000313" key="10">
    <source>
        <dbReference type="EMBL" id="QKG84131.1"/>
    </source>
</evidence>
<sequence>MVAWIFGVIAGLLFLLSAWTAWGYPHLRRMAWRNLWVYKRTTLLTMTGAMVGTALITSTLLLHHSIDQSIRSYFDKHYGPITGLVKRESQAEIYEKDMTGIREEIEKNGFNSILPTVSYTTTLMKVNKEGKPLWVQPQTYLHGFDYQKGRSFDNSGMSQLLTEPDEGEIVLTKEVAGKLEVKPGEQVVALDHRNKPRSFTVSAVISGQGLTGYQGENGLATGMLSLSDIRHLRGIPEGAYTDVLAGSTGKSFFDGSGMVSVFMDPWIIKDPAFNMKNELEGYLKFFPLFYIASCIAVVIGVVLILNIFRMLTEERKREWGVLRATGLSRQDLSRLLRLEGLGYALGSSLIGCGMSIGLSILLFSRFSEELQRMAQAGSKQVIPFTFHMGIEPWISGLSVGVLLVYLCMSFIAFQTSRRSIVEVLNSDGEKGHYPFSQKHSYIRKGISFLAAVLIIGGLILTFTSPYQDWIKNEEMILHFILSFLLVIGMVVLLLVWMPTLFTWILKGFQAFPRVVSILKFSFRFPKMNRIRTGLLIFMFAMVLFLTSFSGVVSASIFEIYGSFDPRSATGGYDLTAQTSGILTTKELRSIIADSKDIPTKSVAVATAVLQQSGDMEQWYHLNGVDREFARSTSLKLKHRSNRYSSDRTAWKAVAGDPDMIIVDQMTWDSDQFRKYQIGDRIPISLGGKNVTKKVIGVVRYQADQYPYSTTRGVWIQQRELLSQGKDNLETMILLRLSEDGNREETVKGLEKAFNLQNIFSLHDPYLVRMVATSFIRMFFTLFEGFSALGAVIGISGLMVVMYRVILERRQTIGMLRAIGLSNGQIFWSLFLEGTMIAMTGMALGIGMGSYTGYLLVEAVGEGVVEAVFPFSKLVGYMAGGIAITMLFNWFPARQSLRYTPAEATRYIH</sequence>
<feature type="transmembrane region" description="Helical" evidence="7">
    <location>
        <begin position="873"/>
        <end position="890"/>
    </location>
</feature>
<dbReference type="Proteomes" id="UP000503088">
    <property type="component" value="Chromosome"/>
</dbReference>
<evidence type="ECO:0000256" key="3">
    <source>
        <dbReference type="ARBA" id="ARBA00022692"/>
    </source>
</evidence>
<feature type="transmembrane region" description="Helical" evidence="7">
    <location>
        <begin position="393"/>
        <end position="413"/>
    </location>
</feature>
<feature type="transmembrane region" description="Helical" evidence="7">
    <location>
        <begin position="341"/>
        <end position="363"/>
    </location>
</feature>
<feature type="transmembrane region" description="Helical" evidence="7">
    <location>
        <begin position="826"/>
        <end position="853"/>
    </location>
</feature>
<protein>
    <submittedName>
        <fullName evidence="10">ABC transporter permease</fullName>
    </submittedName>
</protein>